<sequence>MKSQGIILFHDTKLLDKAFDKFDDQEYKIIEFDTEEITSTRQLHFELKSKLHLPSYYEENFDSLKECLLEYDIEDPGIVLVFEHLDLIPFKNIYGLLNVLTEVAKIKEEENINFTVLAQVDNKYFKLYKPLDHPEYLFWNDKEKK</sequence>
<dbReference type="RefSeq" id="WP_093025217.1">
    <property type="nucleotide sequence ID" value="NZ_FPBK01000007.1"/>
</dbReference>
<keyword evidence="4" id="KW-1185">Reference proteome</keyword>
<reference evidence="3 4" key="1">
    <citation type="submission" date="2016-10" db="EMBL/GenBank/DDBJ databases">
        <authorList>
            <person name="de Groot N.N."/>
        </authorList>
    </citation>
    <scope>NUCLEOTIDE SEQUENCE [LARGE SCALE GENOMIC DNA]</scope>
    <source>
        <strain evidence="3 4">CGMCC 1.12333</strain>
    </source>
</reference>
<feature type="domain" description="Barstar (barnase inhibitor)" evidence="2">
    <location>
        <begin position="28"/>
        <end position="118"/>
    </location>
</feature>
<evidence type="ECO:0000256" key="1">
    <source>
        <dbReference type="ARBA" id="ARBA00006845"/>
    </source>
</evidence>
<dbReference type="AlphaFoldDB" id="A0A1I7H7G3"/>
<dbReference type="STRING" id="1224947.SAMN05216480_107164"/>
<dbReference type="OrthoDB" id="7575400at2"/>
<dbReference type="EMBL" id="FPBK01000007">
    <property type="protein sequence ID" value="SFU56648.1"/>
    <property type="molecule type" value="Genomic_DNA"/>
</dbReference>
<proteinExistence type="inferred from homology"/>
<dbReference type="SUPFAM" id="SSF52038">
    <property type="entry name" value="Barstar-related"/>
    <property type="match status" value="1"/>
</dbReference>
<dbReference type="Pfam" id="PF01337">
    <property type="entry name" value="Barstar"/>
    <property type="match status" value="1"/>
</dbReference>
<dbReference type="InterPro" id="IPR000468">
    <property type="entry name" value="Barstar"/>
</dbReference>
<evidence type="ECO:0000313" key="3">
    <source>
        <dbReference type="EMBL" id="SFU56648.1"/>
    </source>
</evidence>
<dbReference type="Gene3D" id="3.30.370.10">
    <property type="entry name" value="Barstar-like"/>
    <property type="match status" value="1"/>
</dbReference>
<gene>
    <name evidence="3" type="ORF">SAMN05216480_107164</name>
</gene>
<protein>
    <submittedName>
        <fullName evidence="3">Barstar (Barnase inhibitor)</fullName>
    </submittedName>
</protein>
<name>A0A1I7H7G3_9FLAO</name>
<organism evidence="3 4">
    <name type="scientific">Pustulibacterium marinum</name>
    <dbReference type="NCBI Taxonomy" id="1224947"/>
    <lineage>
        <taxon>Bacteria</taxon>
        <taxon>Pseudomonadati</taxon>
        <taxon>Bacteroidota</taxon>
        <taxon>Flavobacteriia</taxon>
        <taxon>Flavobacteriales</taxon>
        <taxon>Flavobacteriaceae</taxon>
        <taxon>Pustulibacterium</taxon>
    </lineage>
</organism>
<dbReference type="InterPro" id="IPR035905">
    <property type="entry name" value="Barstar-like_sf"/>
</dbReference>
<evidence type="ECO:0000259" key="2">
    <source>
        <dbReference type="Pfam" id="PF01337"/>
    </source>
</evidence>
<comment type="similarity">
    <text evidence="1">Belongs to the barstar family.</text>
</comment>
<dbReference type="Proteomes" id="UP000199138">
    <property type="component" value="Unassembled WGS sequence"/>
</dbReference>
<evidence type="ECO:0000313" key="4">
    <source>
        <dbReference type="Proteomes" id="UP000199138"/>
    </source>
</evidence>
<accession>A0A1I7H7G3</accession>